<name>A0A3D9CTZ0_9FLAO</name>
<dbReference type="EMBL" id="QNUG01000028">
    <property type="protein sequence ID" value="REC69194.1"/>
    <property type="molecule type" value="Genomic_DNA"/>
</dbReference>
<reference evidence="1 2" key="1">
    <citation type="journal article" date="2006" name="Int. J. Syst. Evol. Microbiol.">
        <title>Chryseobacterium hispanicum sp. nov., isolated from the drinking water distribution system of Sevilla, Spain.</title>
        <authorList>
            <person name="Gallego V."/>
            <person name="Garcia M.T."/>
            <person name="Ventosa A."/>
        </authorList>
    </citation>
    <scope>NUCLEOTIDE SEQUENCE [LARGE SCALE GENOMIC DNA]</scope>
    <source>
        <strain evidence="1 2">KCTC 22104</strain>
    </source>
</reference>
<sequence>MSPEEKGRFCSVCSKCVIDFTEKNSQEIQEIIEEKSDENICGRFYNHQLNINDYKSVKIKEKLFRYVPLSLQNSRLSLGLLSLILLLIGCSKSEKENCVATTGLVDIIEEDTIPKNEDFIMGEYIAVDDSVATIHKEKDSINFNKNKKLKK</sequence>
<gene>
    <name evidence="1" type="ORF">DRF58_12670</name>
</gene>
<proteinExistence type="predicted"/>
<dbReference type="Proteomes" id="UP000256326">
    <property type="component" value="Unassembled WGS sequence"/>
</dbReference>
<evidence type="ECO:0000313" key="2">
    <source>
        <dbReference type="Proteomes" id="UP000256326"/>
    </source>
</evidence>
<comment type="caution">
    <text evidence="1">The sequence shown here is derived from an EMBL/GenBank/DDBJ whole genome shotgun (WGS) entry which is preliminary data.</text>
</comment>
<evidence type="ECO:0000313" key="1">
    <source>
        <dbReference type="EMBL" id="REC69194.1"/>
    </source>
</evidence>
<dbReference type="AlphaFoldDB" id="A0A3D9CTZ0"/>
<keyword evidence="2" id="KW-1185">Reference proteome</keyword>
<protein>
    <submittedName>
        <fullName evidence="1">Uncharacterized protein</fullName>
    </submittedName>
</protein>
<organism evidence="1 2">
    <name type="scientific">Epilithonimonas hispanica</name>
    <dbReference type="NCBI Taxonomy" id="358687"/>
    <lineage>
        <taxon>Bacteria</taxon>
        <taxon>Pseudomonadati</taxon>
        <taxon>Bacteroidota</taxon>
        <taxon>Flavobacteriia</taxon>
        <taxon>Flavobacteriales</taxon>
        <taxon>Weeksellaceae</taxon>
        <taxon>Chryseobacterium group</taxon>
        <taxon>Epilithonimonas</taxon>
    </lineage>
</organism>
<accession>A0A3D9CTZ0</accession>